<evidence type="ECO:0000256" key="4">
    <source>
        <dbReference type="SAM" id="MobiDB-lite"/>
    </source>
</evidence>
<evidence type="ECO:0000313" key="6">
    <source>
        <dbReference type="EMBL" id="MBA8951577.1"/>
    </source>
</evidence>
<organism evidence="6 7">
    <name type="scientific">Actinomadura namibiensis</name>
    <dbReference type="NCBI Taxonomy" id="182080"/>
    <lineage>
        <taxon>Bacteria</taxon>
        <taxon>Bacillati</taxon>
        <taxon>Actinomycetota</taxon>
        <taxon>Actinomycetes</taxon>
        <taxon>Streptosporangiales</taxon>
        <taxon>Thermomonosporaceae</taxon>
        <taxon>Actinomadura</taxon>
    </lineage>
</organism>
<feature type="compositionally biased region" description="Low complexity" evidence="4">
    <location>
        <begin position="282"/>
        <end position="300"/>
    </location>
</feature>
<sequence>MRLIAHERGDAAVWDVVRPARPSRVAGVTMAGFLRGAAPADHRVVPHAAVMLALDLGPAPLIVDDADGRRHRGGLVAGPGLGGAVRVRGENVECLHVRLTPVAARAVLGVDPADLGSGVVALDDLWGRQASRIRERLADASSWEERFALAEALLAQRRTAGAPVEPEVAWAWQRIAASGGRVRVDRLAAELGWSRKRLWSRFHAQIGLPPKRAARLVRFDRAAHRLAEGGDPARVAADGGYTDQSHLHRDVVAFAGTTPAAMADESRRATAALTAPAALTDPAALTNPTGSAGSAGSAGSRWISARPSWTMCTR</sequence>
<evidence type="ECO:0000256" key="1">
    <source>
        <dbReference type="ARBA" id="ARBA00023015"/>
    </source>
</evidence>
<dbReference type="Pfam" id="PF12833">
    <property type="entry name" value="HTH_18"/>
    <property type="match status" value="1"/>
</dbReference>
<dbReference type="Gene3D" id="1.10.10.60">
    <property type="entry name" value="Homeodomain-like"/>
    <property type="match status" value="1"/>
</dbReference>
<feature type="region of interest" description="Disordered" evidence="4">
    <location>
        <begin position="282"/>
        <end position="301"/>
    </location>
</feature>
<dbReference type="GO" id="GO:0003700">
    <property type="term" value="F:DNA-binding transcription factor activity"/>
    <property type="evidence" value="ECO:0007669"/>
    <property type="project" value="InterPro"/>
</dbReference>
<dbReference type="GO" id="GO:0043565">
    <property type="term" value="F:sequence-specific DNA binding"/>
    <property type="evidence" value="ECO:0007669"/>
    <property type="project" value="InterPro"/>
</dbReference>
<proteinExistence type="predicted"/>
<keyword evidence="7" id="KW-1185">Reference proteome</keyword>
<accession>A0A7W3LNZ0</accession>
<dbReference type="SMART" id="SM00342">
    <property type="entry name" value="HTH_ARAC"/>
    <property type="match status" value="1"/>
</dbReference>
<evidence type="ECO:0000313" key="7">
    <source>
        <dbReference type="Proteomes" id="UP000572680"/>
    </source>
</evidence>
<dbReference type="Proteomes" id="UP000572680">
    <property type="component" value="Unassembled WGS sequence"/>
</dbReference>
<dbReference type="InterPro" id="IPR050204">
    <property type="entry name" value="AraC_XylS_family_regulators"/>
</dbReference>
<name>A0A7W3LNZ0_ACTNM</name>
<evidence type="ECO:0000256" key="2">
    <source>
        <dbReference type="ARBA" id="ARBA00023125"/>
    </source>
</evidence>
<dbReference type="EMBL" id="JACJIA010000003">
    <property type="protein sequence ID" value="MBA8951577.1"/>
    <property type="molecule type" value="Genomic_DNA"/>
</dbReference>
<keyword evidence="2 6" id="KW-0238">DNA-binding</keyword>
<dbReference type="PROSITE" id="PS01124">
    <property type="entry name" value="HTH_ARAC_FAMILY_2"/>
    <property type="match status" value="1"/>
</dbReference>
<reference evidence="6 7" key="1">
    <citation type="submission" date="2020-08" db="EMBL/GenBank/DDBJ databases">
        <title>Genomic Encyclopedia of Type Strains, Phase IV (KMG-IV): sequencing the most valuable type-strain genomes for metagenomic binning, comparative biology and taxonomic classification.</title>
        <authorList>
            <person name="Goeker M."/>
        </authorList>
    </citation>
    <scope>NUCLEOTIDE SEQUENCE [LARGE SCALE GENOMIC DNA]</scope>
    <source>
        <strain evidence="6 7">DSM 44197</strain>
    </source>
</reference>
<keyword evidence="1" id="KW-0805">Transcription regulation</keyword>
<feature type="domain" description="HTH araC/xylS-type" evidence="5">
    <location>
        <begin position="165"/>
        <end position="265"/>
    </location>
</feature>
<dbReference type="PANTHER" id="PTHR46796">
    <property type="entry name" value="HTH-TYPE TRANSCRIPTIONAL ACTIVATOR RHAS-RELATED"/>
    <property type="match status" value="1"/>
</dbReference>
<dbReference type="PANTHER" id="PTHR46796:SF15">
    <property type="entry name" value="BLL1074 PROTEIN"/>
    <property type="match status" value="1"/>
</dbReference>
<dbReference type="RefSeq" id="WP_182843874.1">
    <property type="nucleotide sequence ID" value="NZ_BAAALP010000029.1"/>
</dbReference>
<dbReference type="AlphaFoldDB" id="A0A7W3LNZ0"/>
<dbReference type="InterPro" id="IPR018060">
    <property type="entry name" value="HTH_AraC"/>
</dbReference>
<protein>
    <submittedName>
        <fullName evidence="6">AraC-like DNA-binding protein</fullName>
    </submittedName>
</protein>
<gene>
    <name evidence="6" type="ORF">HNR61_003208</name>
</gene>
<evidence type="ECO:0000256" key="3">
    <source>
        <dbReference type="ARBA" id="ARBA00023163"/>
    </source>
</evidence>
<evidence type="ECO:0000259" key="5">
    <source>
        <dbReference type="PROSITE" id="PS01124"/>
    </source>
</evidence>
<keyword evidence="3" id="KW-0804">Transcription</keyword>
<comment type="caution">
    <text evidence="6">The sequence shown here is derived from an EMBL/GenBank/DDBJ whole genome shotgun (WGS) entry which is preliminary data.</text>
</comment>